<gene>
    <name evidence="1" type="ORF">EHF44_23005</name>
</gene>
<reference evidence="2" key="1">
    <citation type="submission" date="2018-11" db="EMBL/GenBank/DDBJ databases">
        <title>FDA dAtabase for Regulatory Grade micrObial Sequences (FDA-ARGOS): Supporting development and validation of Infectious Disease Dx tests.</title>
        <authorList>
            <person name="Goldberg B."/>
            <person name="Campos J."/>
            <person name="Tallon L."/>
            <person name="Sadzewicz L."/>
            <person name="Zhao X."/>
            <person name="Vavikolanu K."/>
            <person name="Mehta A."/>
            <person name="Aluvathingal J."/>
            <person name="Nadendla S."/>
            <person name="Geyer C."/>
            <person name="Nandy P."/>
            <person name="Yan Y."/>
            <person name="Sichtig H."/>
        </authorList>
    </citation>
    <scope>NUCLEOTIDE SEQUENCE [LARGE SCALE GENOMIC DNA]</scope>
    <source>
        <strain evidence="2">FDAARGOS_614</strain>
    </source>
</reference>
<dbReference type="Proteomes" id="UP000270411">
    <property type="component" value="Chromosome 2"/>
</dbReference>
<name>A0A3G8H6U7_9BURK</name>
<dbReference type="RefSeq" id="WP_124685997.1">
    <property type="nucleotide sequence ID" value="NZ_CP033970.1"/>
</dbReference>
<organism evidence="1 2">
    <name type="scientific">Cupriavidus pauculus</name>
    <dbReference type="NCBI Taxonomy" id="82633"/>
    <lineage>
        <taxon>Bacteria</taxon>
        <taxon>Pseudomonadati</taxon>
        <taxon>Pseudomonadota</taxon>
        <taxon>Betaproteobacteria</taxon>
        <taxon>Burkholderiales</taxon>
        <taxon>Burkholderiaceae</taxon>
        <taxon>Cupriavidus</taxon>
    </lineage>
</organism>
<evidence type="ECO:0000313" key="2">
    <source>
        <dbReference type="Proteomes" id="UP000270411"/>
    </source>
</evidence>
<proteinExistence type="predicted"/>
<dbReference type="KEGG" id="cpau:EHF44_23005"/>
<dbReference type="EMBL" id="CP033970">
    <property type="protein sequence ID" value="AZG16267.1"/>
    <property type="molecule type" value="Genomic_DNA"/>
</dbReference>
<dbReference type="AlphaFoldDB" id="A0A3G8H6U7"/>
<protein>
    <submittedName>
        <fullName evidence="1">Uncharacterized protein</fullName>
    </submittedName>
</protein>
<accession>A0A3G8H6U7</accession>
<dbReference type="OrthoDB" id="791936at2"/>
<sequence>MIRKAYSFLARCTCSSSECDVDALSVFFDSKRPATEFDFFDELERSLRENETLPDCIVVISDTNHTESLIGHWTSSTQNRQTFLDRGLNKGVPFVKEVIFVSWSPTDGLSQDAHDEDGHTSTIQLPLKDLVAQGLAALVRSNPVVQVAPAGHVFKHPSRTVNKLFIQARELATSEAELAFLGRCLTLTSPELVASSLARVFIDTMGVYSIVREALAFAESSARIDSYHSYGRLADLSPPTEPYVVVISASTSGGMAKTLCNEQGFEADRLVTLIDSSRVDRSGKVLVALDEIDPSYGKHLTDGSETQIELFGEHFTSKAKPPRAVTLGVPHTPKALGVFLKHFGIGGLGELNAHCTTRRATRLMMLDGSVVGRNSQLLTWLNAEIDWYVGSAVNHIICANDAGSRALADHAAGRLHNTKDCKQRPSVTCYDYLGPTTLESARGVLVVQAVAGDGGLLREISRDLREFLKSNVPRHFLIGVGMPQTAETWLRLRQFLIKNASEREYGFSCWLELPVGADGTANAWHTFNNLATNAQIETPTVGGVAADIVDASVDLAAELVKNAFNSFLPTSSGASLSLSDGFVFFGKTFDGRSLDEISTSTTFATVAGVLQAARELSNPVNQLRSSGYESVVLSPENFLRYNDNLLQACILRAAHPSELDYSSSPDLSRLMKEFLLKVFERHAHPYGAASLEFAAALATGRLRLSADDSRELQARSLQKLAAAPSALIGFLCLMGSMGR</sequence>
<evidence type="ECO:0000313" key="1">
    <source>
        <dbReference type="EMBL" id="AZG16267.1"/>
    </source>
</evidence>